<organism evidence="2 3">
    <name type="scientific">Shewanella corallii</name>
    <dbReference type="NCBI Taxonomy" id="560080"/>
    <lineage>
        <taxon>Bacteria</taxon>
        <taxon>Pseudomonadati</taxon>
        <taxon>Pseudomonadota</taxon>
        <taxon>Gammaproteobacteria</taxon>
        <taxon>Alteromonadales</taxon>
        <taxon>Shewanellaceae</taxon>
        <taxon>Shewanella</taxon>
    </lineage>
</organism>
<sequence>MLAKLVRMMAVCALLLGVSACVTVEPPKPVIVNGAAGYLERIALPSGSVINISIVDLNTRGSIFAQKTFEVARVPVPFKFILPAETIDKSINYGVVAMITYKDQVLFQTFTRYPVINNGKFTTEVLMKPVSQ</sequence>
<dbReference type="Proteomes" id="UP001202831">
    <property type="component" value="Unassembled WGS sequence"/>
</dbReference>
<name>A0ABT0NAQ9_9GAMM</name>
<dbReference type="PROSITE" id="PS51257">
    <property type="entry name" value="PROKAR_LIPOPROTEIN"/>
    <property type="match status" value="1"/>
</dbReference>
<dbReference type="RefSeq" id="WP_249250123.1">
    <property type="nucleotide sequence ID" value="NZ_JAKIKT010000007.1"/>
</dbReference>
<dbReference type="InterPro" id="IPR039366">
    <property type="entry name" value="Pilotin"/>
</dbReference>
<dbReference type="InterPro" id="IPR053196">
    <property type="entry name" value="Lipoprotein_YbaY-like"/>
</dbReference>
<feature type="chain" id="PRO_5047214507" evidence="1">
    <location>
        <begin position="21"/>
        <end position="132"/>
    </location>
</feature>
<dbReference type="EMBL" id="JAKIKT010000007">
    <property type="protein sequence ID" value="MCL2915531.1"/>
    <property type="molecule type" value="Genomic_DNA"/>
</dbReference>
<keyword evidence="3" id="KW-1185">Reference proteome</keyword>
<evidence type="ECO:0000313" key="3">
    <source>
        <dbReference type="Proteomes" id="UP001202831"/>
    </source>
</evidence>
<dbReference type="PANTHER" id="PTHR38013">
    <property type="entry name" value="GLYCOPROTEIN/POLYSACCHARIDE METABOLISM"/>
    <property type="match status" value="1"/>
</dbReference>
<dbReference type="PANTHER" id="PTHR38013:SF1">
    <property type="entry name" value="GLYCOPROTEIN_POLYSACCHARIDE METABOLISM"/>
    <property type="match status" value="1"/>
</dbReference>
<reference evidence="2 3" key="1">
    <citation type="submission" date="2022-01" db="EMBL/GenBank/DDBJ databases">
        <title>Whole genome-based taxonomy of the Shewanellaceae.</title>
        <authorList>
            <person name="Martin-Rodriguez A.J."/>
        </authorList>
    </citation>
    <scope>NUCLEOTIDE SEQUENCE [LARGE SCALE GENOMIC DNA]</scope>
    <source>
        <strain evidence="2 3">DSM 21332</strain>
    </source>
</reference>
<evidence type="ECO:0000256" key="1">
    <source>
        <dbReference type="SAM" id="SignalP"/>
    </source>
</evidence>
<keyword evidence="1" id="KW-0732">Signal</keyword>
<dbReference type="Pfam" id="PF09619">
    <property type="entry name" value="YscW"/>
    <property type="match status" value="1"/>
</dbReference>
<evidence type="ECO:0000313" key="2">
    <source>
        <dbReference type="EMBL" id="MCL2915531.1"/>
    </source>
</evidence>
<gene>
    <name evidence="2" type="ORF">L2725_17390</name>
</gene>
<comment type="caution">
    <text evidence="2">The sequence shown here is derived from an EMBL/GenBank/DDBJ whole genome shotgun (WGS) entry which is preliminary data.</text>
</comment>
<accession>A0ABT0NAQ9</accession>
<proteinExistence type="predicted"/>
<feature type="signal peptide" evidence="1">
    <location>
        <begin position="1"/>
        <end position="20"/>
    </location>
</feature>
<keyword evidence="2" id="KW-0449">Lipoprotein</keyword>
<protein>
    <submittedName>
        <fullName evidence="2">YbaY family lipoprotein</fullName>
    </submittedName>
</protein>